<dbReference type="AlphaFoldDB" id="A0A8C4QBV2"/>
<evidence type="ECO:0000256" key="5">
    <source>
        <dbReference type="SAM" id="SignalP"/>
    </source>
</evidence>
<evidence type="ECO:0000256" key="3">
    <source>
        <dbReference type="ARBA" id="ARBA00022737"/>
    </source>
</evidence>
<dbReference type="Proteomes" id="UP000694388">
    <property type="component" value="Unplaced"/>
</dbReference>
<accession>A0A8C4QBV2</accession>
<keyword evidence="2 5" id="KW-0732">Signal</keyword>
<dbReference type="Pfam" id="PF13855">
    <property type="entry name" value="LRR_8"/>
    <property type="match status" value="3"/>
</dbReference>
<reference evidence="7" key="1">
    <citation type="submission" date="2025-08" db="UniProtKB">
        <authorList>
            <consortium name="Ensembl"/>
        </authorList>
    </citation>
    <scope>IDENTIFICATION</scope>
</reference>
<dbReference type="PANTHER" id="PTHR45712">
    <property type="entry name" value="AGAP008170-PA"/>
    <property type="match status" value="1"/>
</dbReference>
<evidence type="ECO:0000259" key="6">
    <source>
        <dbReference type="SMART" id="SM00013"/>
    </source>
</evidence>
<reference evidence="7" key="2">
    <citation type="submission" date="2025-09" db="UniProtKB">
        <authorList>
            <consortium name="Ensembl"/>
        </authorList>
    </citation>
    <scope>IDENTIFICATION</scope>
</reference>
<dbReference type="Ensembl" id="ENSEBUT00000013296.1">
    <property type="protein sequence ID" value="ENSEBUP00000012720.1"/>
    <property type="gene ID" value="ENSEBUG00000008083.1"/>
</dbReference>
<dbReference type="SMART" id="SM00013">
    <property type="entry name" value="LRRNT"/>
    <property type="match status" value="1"/>
</dbReference>
<organism evidence="7 8">
    <name type="scientific">Eptatretus burgeri</name>
    <name type="common">Inshore hagfish</name>
    <dbReference type="NCBI Taxonomy" id="7764"/>
    <lineage>
        <taxon>Eukaryota</taxon>
        <taxon>Metazoa</taxon>
        <taxon>Chordata</taxon>
        <taxon>Craniata</taxon>
        <taxon>Vertebrata</taxon>
        <taxon>Cyclostomata</taxon>
        <taxon>Myxini</taxon>
        <taxon>Myxiniformes</taxon>
        <taxon>Myxinidae</taxon>
        <taxon>Eptatretinae</taxon>
        <taxon>Eptatretus</taxon>
    </lineage>
</organism>
<protein>
    <submittedName>
        <fullName evidence="7">Keratocan</fullName>
    </submittedName>
</protein>
<sequence>MGIWPQLCLCATALLLAESAKKKSLKHKNVEEEEEPILYTGVQYYADCPPECNCLPNFETALNCESRRLRRVPNLPPRTLHLYLQHNRISALTIEPFSNATELRWLNLNDNRLTSKKVENKVFASIPHLLHLYIENNDLAKLPSKLPTTLQQLRLANNRISTVSPKDFARLKNLLLLDLSGNRLGDASFTSPLLTGLSSLIQLNLYRNQLTKLPPKLPSSLFQLYIERNAITTIPEGYFNDLKKLFSIRLNANAITDDGIPRGVFNISSLLELGLAHNQLTQVPDFPAHLEYLYLNHNQIKWVNVSSVCDGPRISADGPPRLRYFRIDDNHIKRLYTTELMICFPILQALIF</sequence>
<feature type="chain" id="PRO_5034367118" evidence="5">
    <location>
        <begin position="20"/>
        <end position="352"/>
    </location>
</feature>
<dbReference type="GO" id="GO:0005615">
    <property type="term" value="C:extracellular space"/>
    <property type="evidence" value="ECO:0007669"/>
    <property type="project" value="TreeGrafter"/>
</dbReference>
<dbReference type="InterPro" id="IPR000372">
    <property type="entry name" value="LRRNT"/>
</dbReference>
<dbReference type="Gene3D" id="3.80.10.10">
    <property type="entry name" value="Ribonuclease Inhibitor"/>
    <property type="match status" value="3"/>
</dbReference>
<name>A0A8C4QBV2_EPTBU</name>
<feature type="domain" description="LRRNT" evidence="6">
    <location>
        <begin position="47"/>
        <end position="81"/>
    </location>
</feature>
<dbReference type="SMART" id="SM00369">
    <property type="entry name" value="LRR_TYP"/>
    <property type="match status" value="7"/>
</dbReference>
<dbReference type="PROSITE" id="PS51450">
    <property type="entry name" value="LRR"/>
    <property type="match status" value="1"/>
</dbReference>
<dbReference type="GeneTree" id="ENSGT00940000158968"/>
<keyword evidence="3" id="KW-0677">Repeat</keyword>
<keyword evidence="4" id="KW-0325">Glycoprotein</keyword>
<dbReference type="InterPro" id="IPR001611">
    <property type="entry name" value="Leu-rich_rpt"/>
</dbReference>
<keyword evidence="8" id="KW-1185">Reference proteome</keyword>
<evidence type="ECO:0000256" key="4">
    <source>
        <dbReference type="ARBA" id="ARBA00023180"/>
    </source>
</evidence>
<keyword evidence="1" id="KW-0433">Leucine-rich repeat</keyword>
<evidence type="ECO:0000256" key="2">
    <source>
        <dbReference type="ARBA" id="ARBA00022729"/>
    </source>
</evidence>
<dbReference type="InterPro" id="IPR050333">
    <property type="entry name" value="SLRP"/>
</dbReference>
<dbReference type="SMART" id="SM00364">
    <property type="entry name" value="LRR_BAC"/>
    <property type="match status" value="8"/>
</dbReference>
<dbReference type="SUPFAM" id="SSF52058">
    <property type="entry name" value="L domain-like"/>
    <property type="match status" value="1"/>
</dbReference>
<dbReference type="InterPro" id="IPR003591">
    <property type="entry name" value="Leu-rich_rpt_typical-subtyp"/>
</dbReference>
<evidence type="ECO:0000313" key="7">
    <source>
        <dbReference type="Ensembl" id="ENSEBUP00000012720.1"/>
    </source>
</evidence>
<dbReference type="InterPro" id="IPR032675">
    <property type="entry name" value="LRR_dom_sf"/>
</dbReference>
<evidence type="ECO:0000313" key="8">
    <source>
        <dbReference type="Proteomes" id="UP000694388"/>
    </source>
</evidence>
<evidence type="ECO:0000256" key="1">
    <source>
        <dbReference type="ARBA" id="ARBA00022614"/>
    </source>
</evidence>
<dbReference type="PANTHER" id="PTHR45712:SF8">
    <property type="entry name" value="PROLARGIN"/>
    <property type="match status" value="1"/>
</dbReference>
<dbReference type="OMA" id="ELRWVNL"/>
<feature type="signal peptide" evidence="5">
    <location>
        <begin position="1"/>
        <end position="19"/>
    </location>
</feature>
<proteinExistence type="predicted"/>